<reference evidence="3 4" key="1">
    <citation type="submission" date="2024-01" db="EMBL/GenBank/DDBJ databases">
        <title>The genomes of 5 underutilized Papilionoideae crops provide insights into root nodulation and disease resistanc.</title>
        <authorList>
            <person name="Jiang F."/>
        </authorList>
    </citation>
    <scope>NUCLEOTIDE SEQUENCE [LARGE SCALE GENOMIC DNA]</scope>
    <source>
        <strain evidence="3">LVBAO_FW01</strain>
        <tissue evidence="3">Leaves</tissue>
    </source>
</reference>
<dbReference type="InterPro" id="IPR045050">
    <property type="entry name" value="Synaptotagmin_plant"/>
</dbReference>
<dbReference type="GO" id="GO:0005783">
    <property type="term" value="C:endoplasmic reticulum"/>
    <property type="evidence" value="ECO:0007669"/>
    <property type="project" value="TreeGrafter"/>
</dbReference>
<evidence type="ECO:0000256" key="2">
    <source>
        <dbReference type="SAM" id="Phobius"/>
    </source>
</evidence>
<accession>A0AAN9QHY9</accession>
<dbReference type="PANTHER" id="PTHR10774:SF62">
    <property type="entry name" value="SYNAPTOTAGMIN-3"/>
    <property type="match status" value="1"/>
</dbReference>
<protein>
    <recommendedName>
        <fullName evidence="5">SMP-LTD domain-containing protein</fullName>
    </recommendedName>
</protein>
<keyword evidence="2" id="KW-1133">Transmembrane helix</keyword>
<evidence type="ECO:0000313" key="3">
    <source>
        <dbReference type="EMBL" id="KAK7338150.1"/>
    </source>
</evidence>
<gene>
    <name evidence="3" type="ORF">VNO77_18750</name>
</gene>
<keyword evidence="2" id="KW-0472">Membrane</keyword>
<keyword evidence="2" id="KW-0812">Transmembrane</keyword>
<comment type="caution">
    <text evidence="3">The sequence shown here is derived from an EMBL/GenBank/DDBJ whole genome shotgun (WGS) entry which is preliminary data.</text>
</comment>
<feature type="transmembrane region" description="Helical" evidence="2">
    <location>
        <begin position="7"/>
        <end position="30"/>
    </location>
</feature>
<proteinExistence type="predicted"/>
<evidence type="ECO:0008006" key="5">
    <source>
        <dbReference type="Google" id="ProtNLM"/>
    </source>
</evidence>
<dbReference type="CDD" id="cd21677">
    <property type="entry name" value="SMP_SYT"/>
    <property type="match status" value="1"/>
</dbReference>
<dbReference type="EMBL" id="JAYMYQ010000004">
    <property type="protein sequence ID" value="KAK7338150.1"/>
    <property type="molecule type" value="Genomic_DNA"/>
</dbReference>
<keyword evidence="4" id="KW-1185">Reference proteome</keyword>
<feature type="region of interest" description="Disordered" evidence="1">
    <location>
        <begin position="418"/>
        <end position="449"/>
    </location>
</feature>
<evidence type="ECO:0000256" key="1">
    <source>
        <dbReference type="SAM" id="MobiDB-lite"/>
    </source>
</evidence>
<dbReference type="Proteomes" id="UP001367508">
    <property type="component" value="Unassembled WGS sequence"/>
</dbReference>
<name>A0AAN9QHY9_CANGL</name>
<dbReference type="GO" id="GO:0008289">
    <property type="term" value="F:lipid binding"/>
    <property type="evidence" value="ECO:0007669"/>
    <property type="project" value="InterPro"/>
</dbReference>
<sequence>MGLVGKFLGVLGFAVGISLGLLVGFFLFVYSETKHVKDPVVRPISDMGPNALQEILPEIPLWMKTPDYELVDWLNNFLLDMCPFLDKAICRIIRNTTRPIFAEYIGKKLNFAHEGEGCVESNGSLIGIKVSEINEKELVMKQVIKWASNPDIVLALHVSSFKIIVQLLDLQIFGTPWITLRPLVPTLPCFSNIVVSLMEKLYVDFRMSISSGDIMSILVPILDKSMVAIKKPVGILHVNMVRAHKLLKMDFLGNSDPCSLASQVAPLVAYNYQELGSNPPRNSDILTTSTIHFGSRISVKSSLTSPCLGHEIQLVSNANPPLLVLEISCKLLIQVHVEGSLIMLRGEPYVLHEHYMGTLYHEAERRSGTLATSKILSSQFDPLQQHFPFNFLSNVHTPPNSLVGPMCLLPFTLGHSTDPKEPARAKPPLASRHPATSHQVYPKSSKPMD</sequence>
<evidence type="ECO:0000313" key="4">
    <source>
        <dbReference type="Proteomes" id="UP001367508"/>
    </source>
</evidence>
<dbReference type="PANTHER" id="PTHR10774">
    <property type="entry name" value="EXTENDED SYNAPTOTAGMIN-RELATED"/>
    <property type="match status" value="1"/>
</dbReference>
<dbReference type="AlphaFoldDB" id="A0AAN9QHY9"/>
<organism evidence="3 4">
    <name type="scientific">Canavalia gladiata</name>
    <name type="common">Sword bean</name>
    <name type="synonym">Dolichos gladiatus</name>
    <dbReference type="NCBI Taxonomy" id="3824"/>
    <lineage>
        <taxon>Eukaryota</taxon>
        <taxon>Viridiplantae</taxon>
        <taxon>Streptophyta</taxon>
        <taxon>Embryophyta</taxon>
        <taxon>Tracheophyta</taxon>
        <taxon>Spermatophyta</taxon>
        <taxon>Magnoliopsida</taxon>
        <taxon>eudicotyledons</taxon>
        <taxon>Gunneridae</taxon>
        <taxon>Pentapetalae</taxon>
        <taxon>rosids</taxon>
        <taxon>fabids</taxon>
        <taxon>Fabales</taxon>
        <taxon>Fabaceae</taxon>
        <taxon>Papilionoideae</taxon>
        <taxon>50 kb inversion clade</taxon>
        <taxon>NPAAA clade</taxon>
        <taxon>indigoferoid/millettioid clade</taxon>
        <taxon>Phaseoleae</taxon>
        <taxon>Canavalia</taxon>
    </lineage>
</organism>